<protein>
    <submittedName>
        <fullName evidence="1">Uncharacterized protein</fullName>
    </submittedName>
</protein>
<evidence type="ECO:0000313" key="1">
    <source>
        <dbReference type="EMBL" id="QHT98009.1"/>
    </source>
</evidence>
<proteinExistence type="predicted"/>
<reference evidence="1" key="1">
    <citation type="journal article" date="2020" name="Nature">
        <title>Giant virus diversity and host interactions through global metagenomics.</title>
        <authorList>
            <person name="Schulz F."/>
            <person name="Roux S."/>
            <person name="Paez-Espino D."/>
            <person name="Jungbluth S."/>
            <person name="Walsh D.A."/>
            <person name="Denef V.J."/>
            <person name="McMahon K.D."/>
            <person name="Konstantinidis K.T."/>
            <person name="Eloe-Fadrosh E.A."/>
            <person name="Kyrpides N.C."/>
            <person name="Woyke T."/>
        </authorList>
    </citation>
    <scope>NUCLEOTIDE SEQUENCE</scope>
    <source>
        <strain evidence="1">GVMAG-M-3300025626-8</strain>
    </source>
</reference>
<name>A0A6C0IZL7_9ZZZZ</name>
<dbReference type="AlphaFoldDB" id="A0A6C0IZL7"/>
<organism evidence="1">
    <name type="scientific">viral metagenome</name>
    <dbReference type="NCBI Taxonomy" id="1070528"/>
    <lineage>
        <taxon>unclassified sequences</taxon>
        <taxon>metagenomes</taxon>
        <taxon>organismal metagenomes</taxon>
    </lineage>
</organism>
<accession>A0A6C0IZL7</accession>
<dbReference type="EMBL" id="MN740286">
    <property type="protein sequence ID" value="QHT98009.1"/>
    <property type="molecule type" value="Genomic_DNA"/>
</dbReference>
<sequence length="30" mass="3178">MEGGGGVREILNSKNISGKIFLEKKLGSKS</sequence>